<reference evidence="10" key="1">
    <citation type="submission" date="2021-02" db="EMBL/GenBank/DDBJ databases">
        <title>Genome-Resolved Metagenomics of a Microbial Community Performing Photosynthetic Biological Nutrient Removal.</title>
        <authorList>
            <person name="Mcdaniel E.A."/>
        </authorList>
    </citation>
    <scope>NUCLEOTIDE SEQUENCE</scope>
    <source>
        <strain evidence="10">UWPOB_OBS1</strain>
    </source>
</reference>
<protein>
    <submittedName>
        <fullName evidence="10">Prepilin peptidase</fullName>
    </submittedName>
</protein>
<gene>
    <name evidence="10" type="ORF">J0M35_02460</name>
</gene>
<feature type="domain" description="Prepilin type IV endopeptidase peptidase" evidence="8">
    <location>
        <begin position="130"/>
        <end position="276"/>
    </location>
</feature>
<evidence type="ECO:0000256" key="7">
    <source>
        <dbReference type="SAM" id="Phobius"/>
    </source>
</evidence>
<evidence type="ECO:0000256" key="3">
    <source>
        <dbReference type="ARBA" id="ARBA00022475"/>
    </source>
</evidence>
<dbReference type="GO" id="GO:0006465">
    <property type="term" value="P:signal peptide processing"/>
    <property type="evidence" value="ECO:0007669"/>
    <property type="project" value="TreeGrafter"/>
</dbReference>
<feature type="transmembrane region" description="Helical" evidence="7">
    <location>
        <begin position="153"/>
        <end position="170"/>
    </location>
</feature>
<evidence type="ECO:0000256" key="6">
    <source>
        <dbReference type="ARBA" id="ARBA00023136"/>
    </source>
</evidence>
<feature type="transmembrane region" description="Helical" evidence="7">
    <location>
        <begin position="20"/>
        <end position="40"/>
    </location>
</feature>
<evidence type="ECO:0000256" key="4">
    <source>
        <dbReference type="ARBA" id="ARBA00022692"/>
    </source>
</evidence>
<feature type="transmembrane region" description="Helical" evidence="7">
    <location>
        <begin position="238"/>
        <end position="258"/>
    </location>
</feature>
<evidence type="ECO:0000259" key="9">
    <source>
        <dbReference type="Pfam" id="PF06750"/>
    </source>
</evidence>
<dbReference type="GO" id="GO:0004190">
    <property type="term" value="F:aspartic-type endopeptidase activity"/>
    <property type="evidence" value="ECO:0007669"/>
    <property type="project" value="InterPro"/>
</dbReference>
<dbReference type="Pfam" id="PF06750">
    <property type="entry name" value="A24_N_bact"/>
    <property type="match status" value="1"/>
</dbReference>
<dbReference type="Pfam" id="PF01478">
    <property type="entry name" value="Peptidase_A24"/>
    <property type="match status" value="1"/>
</dbReference>
<keyword evidence="6 7" id="KW-0472">Membrane</keyword>
<feature type="transmembrane region" description="Helical" evidence="7">
    <location>
        <begin position="119"/>
        <end position="141"/>
    </location>
</feature>
<feature type="transmembrane region" description="Helical" evidence="7">
    <location>
        <begin position="88"/>
        <end position="107"/>
    </location>
</feature>
<comment type="similarity">
    <text evidence="2">Belongs to the peptidase A24 family.</text>
</comment>
<evidence type="ECO:0000313" key="10">
    <source>
        <dbReference type="EMBL" id="MBN8659197.1"/>
    </source>
</evidence>
<evidence type="ECO:0000256" key="5">
    <source>
        <dbReference type="ARBA" id="ARBA00022989"/>
    </source>
</evidence>
<evidence type="ECO:0000313" key="11">
    <source>
        <dbReference type="Proteomes" id="UP000664277"/>
    </source>
</evidence>
<feature type="transmembrane region" description="Helical" evidence="7">
    <location>
        <begin position="360"/>
        <end position="382"/>
    </location>
</feature>
<feature type="transmembrane region" description="Helical" evidence="7">
    <location>
        <begin position="176"/>
        <end position="199"/>
    </location>
</feature>
<proteinExistence type="inferred from homology"/>
<evidence type="ECO:0000256" key="2">
    <source>
        <dbReference type="ARBA" id="ARBA00005801"/>
    </source>
</evidence>
<accession>A0A8J7P8X2</accession>
<dbReference type="GO" id="GO:0005886">
    <property type="term" value="C:plasma membrane"/>
    <property type="evidence" value="ECO:0007669"/>
    <property type="project" value="UniProtKB-SubCell"/>
</dbReference>
<comment type="subcellular location">
    <subcellularLocation>
        <location evidence="1">Cell membrane</location>
        <topology evidence="1">Multi-pass membrane protein</topology>
    </subcellularLocation>
</comment>
<feature type="domain" description="Prepilin peptidase A24 N-terminal" evidence="9">
    <location>
        <begin position="23"/>
        <end position="103"/>
    </location>
</feature>
<sequence length="385" mass="42054">MDWYDFNLYLAADALTLDTAALLLGLCIGSFINVLALRTLKEESLWRKGSYCYHCQHKLSPLELIPVLSFLFLKGQCKHCQGKIHWHYPLVELATGLIFAAIVHFLGPNYWHPGLGVSGLDITLTVCGMLIFASALIAVTITDFKEKLIPHEITYPAIILGIVYSAMVRHDLLGTMAGVGASYIIFDFIDHFGVQFYYLTHPGFKDRHKVEDELDIDDQIDYTMEVGYLHADEVDEPFMVMGGGDAVLSALIAAWLGWQKLIPALIIGFLVGAVMGSIYLLAELKKERLLNAALSRFFGGFAAFAGLMALALCGLANSFPESNIWGNSVTYLLIGALGFGGGTIGIMTAPGPRLVKHFPFGPALAIGAIFAIFLITGTDGFIRPL</sequence>
<evidence type="ECO:0000259" key="8">
    <source>
        <dbReference type="Pfam" id="PF01478"/>
    </source>
</evidence>
<dbReference type="InterPro" id="IPR000045">
    <property type="entry name" value="Prepilin_IV_endopep_pep"/>
</dbReference>
<feature type="transmembrane region" description="Helical" evidence="7">
    <location>
        <begin position="264"/>
        <end position="282"/>
    </location>
</feature>
<dbReference type="EMBL" id="JAFLCK010000002">
    <property type="protein sequence ID" value="MBN8659197.1"/>
    <property type="molecule type" value="Genomic_DNA"/>
</dbReference>
<dbReference type="InterPro" id="IPR010627">
    <property type="entry name" value="Prepilin_pept_A24_N"/>
</dbReference>
<dbReference type="AlphaFoldDB" id="A0A8J7P8X2"/>
<dbReference type="PANTHER" id="PTHR30487">
    <property type="entry name" value="TYPE 4 PREPILIN-LIKE PROTEINS LEADER PEPTIDE-PROCESSING ENZYME"/>
    <property type="match status" value="1"/>
</dbReference>
<evidence type="ECO:0000256" key="1">
    <source>
        <dbReference type="ARBA" id="ARBA00004651"/>
    </source>
</evidence>
<dbReference type="InterPro" id="IPR050882">
    <property type="entry name" value="Prepilin_peptidase/N-MTase"/>
</dbReference>
<organism evidence="10 11">
    <name type="scientific">Candidatus Obscuribacter phosphatis</name>
    <dbReference type="NCBI Taxonomy" id="1906157"/>
    <lineage>
        <taxon>Bacteria</taxon>
        <taxon>Bacillati</taxon>
        <taxon>Candidatus Melainabacteria</taxon>
        <taxon>Candidatus Obscuribacterales</taxon>
        <taxon>Candidatus Obscuribacteraceae</taxon>
        <taxon>Candidatus Obscuribacter</taxon>
    </lineage>
</organism>
<dbReference type="Proteomes" id="UP000664277">
    <property type="component" value="Unassembled WGS sequence"/>
</dbReference>
<comment type="caution">
    <text evidence="10">The sequence shown here is derived from an EMBL/GenBank/DDBJ whole genome shotgun (WGS) entry which is preliminary data.</text>
</comment>
<dbReference type="Gene3D" id="1.20.120.1220">
    <property type="match status" value="1"/>
</dbReference>
<name>A0A8J7P8X2_9BACT</name>
<feature type="transmembrane region" description="Helical" evidence="7">
    <location>
        <begin position="294"/>
        <end position="317"/>
    </location>
</feature>
<keyword evidence="3" id="KW-1003">Cell membrane</keyword>
<dbReference type="PANTHER" id="PTHR30487:SF0">
    <property type="entry name" value="PREPILIN LEADER PEPTIDASE_N-METHYLTRANSFERASE-RELATED"/>
    <property type="match status" value="1"/>
</dbReference>
<keyword evidence="5 7" id="KW-1133">Transmembrane helix</keyword>
<keyword evidence="4 7" id="KW-0812">Transmembrane</keyword>
<feature type="transmembrane region" description="Helical" evidence="7">
    <location>
        <begin position="329"/>
        <end position="348"/>
    </location>
</feature>